<accession>A0AAP0BTI5</accession>
<organism evidence="1 2">
    <name type="scientific">Platanthera zijinensis</name>
    <dbReference type="NCBI Taxonomy" id="2320716"/>
    <lineage>
        <taxon>Eukaryota</taxon>
        <taxon>Viridiplantae</taxon>
        <taxon>Streptophyta</taxon>
        <taxon>Embryophyta</taxon>
        <taxon>Tracheophyta</taxon>
        <taxon>Spermatophyta</taxon>
        <taxon>Magnoliopsida</taxon>
        <taxon>Liliopsida</taxon>
        <taxon>Asparagales</taxon>
        <taxon>Orchidaceae</taxon>
        <taxon>Orchidoideae</taxon>
        <taxon>Orchideae</taxon>
        <taxon>Orchidinae</taxon>
        <taxon>Platanthera</taxon>
    </lineage>
</organism>
<comment type="caution">
    <text evidence="1">The sequence shown here is derived from an EMBL/GenBank/DDBJ whole genome shotgun (WGS) entry which is preliminary data.</text>
</comment>
<proteinExistence type="predicted"/>
<reference evidence="1 2" key="1">
    <citation type="journal article" date="2022" name="Nat. Plants">
        <title>Genomes of leafy and leafless Platanthera orchids illuminate the evolution of mycoheterotrophy.</title>
        <authorList>
            <person name="Li M.H."/>
            <person name="Liu K.W."/>
            <person name="Li Z."/>
            <person name="Lu H.C."/>
            <person name="Ye Q.L."/>
            <person name="Zhang D."/>
            <person name="Wang J.Y."/>
            <person name="Li Y.F."/>
            <person name="Zhong Z.M."/>
            <person name="Liu X."/>
            <person name="Yu X."/>
            <person name="Liu D.K."/>
            <person name="Tu X.D."/>
            <person name="Liu B."/>
            <person name="Hao Y."/>
            <person name="Liao X.Y."/>
            <person name="Jiang Y.T."/>
            <person name="Sun W.H."/>
            <person name="Chen J."/>
            <person name="Chen Y.Q."/>
            <person name="Ai Y."/>
            <person name="Zhai J.W."/>
            <person name="Wu S.S."/>
            <person name="Zhou Z."/>
            <person name="Hsiao Y.Y."/>
            <person name="Wu W.L."/>
            <person name="Chen Y.Y."/>
            <person name="Lin Y.F."/>
            <person name="Hsu J.L."/>
            <person name="Li C.Y."/>
            <person name="Wang Z.W."/>
            <person name="Zhao X."/>
            <person name="Zhong W.Y."/>
            <person name="Ma X.K."/>
            <person name="Ma L."/>
            <person name="Huang J."/>
            <person name="Chen G.Z."/>
            <person name="Huang M.Z."/>
            <person name="Huang L."/>
            <person name="Peng D.H."/>
            <person name="Luo Y.B."/>
            <person name="Zou S.Q."/>
            <person name="Chen S.P."/>
            <person name="Lan S."/>
            <person name="Tsai W.C."/>
            <person name="Van de Peer Y."/>
            <person name="Liu Z.J."/>
        </authorList>
    </citation>
    <scope>NUCLEOTIDE SEQUENCE [LARGE SCALE GENOMIC DNA]</scope>
    <source>
        <strain evidence="1">Lor287</strain>
    </source>
</reference>
<dbReference type="AlphaFoldDB" id="A0AAP0BTI5"/>
<evidence type="ECO:0000313" key="2">
    <source>
        <dbReference type="Proteomes" id="UP001418222"/>
    </source>
</evidence>
<gene>
    <name evidence="1" type="ORF">KSP39_PZI005568</name>
</gene>
<name>A0AAP0BTI5_9ASPA</name>
<protein>
    <submittedName>
        <fullName evidence="1">Uncharacterized protein</fullName>
    </submittedName>
</protein>
<dbReference type="EMBL" id="JBBWWQ010000004">
    <property type="protein sequence ID" value="KAK8949630.1"/>
    <property type="molecule type" value="Genomic_DNA"/>
</dbReference>
<sequence length="117" mass="13194">MERQTIWMVGNGAGILTLEDTWVGALPLKRWPTFINIEAMPSLVAEFLDPNFNWLAEKLSTVFGKCLVDVILGLTRDNIGGQDKLIWAHSERTVMASSIIYNLESPRSSLMRSNDNR</sequence>
<keyword evidence="2" id="KW-1185">Reference proteome</keyword>
<evidence type="ECO:0000313" key="1">
    <source>
        <dbReference type="EMBL" id="KAK8949630.1"/>
    </source>
</evidence>
<dbReference type="Proteomes" id="UP001418222">
    <property type="component" value="Unassembled WGS sequence"/>
</dbReference>